<reference evidence="1" key="1">
    <citation type="submission" date="2014-09" db="EMBL/GenBank/DDBJ databases">
        <authorList>
            <person name="Magalhaes I.L.F."/>
            <person name="Oliveira U."/>
            <person name="Santos F.R."/>
            <person name="Vidigal T.H.D.A."/>
            <person name="Brescovit A.D."/>
            <person name="Santos A.J."/>
        </authorList>
    </citation>
    <scope>NUCLEOTIDE SEQUENCE</scope>
    <source>
        <tissue evidence="1">Shoot tissue taken approximately 20 cm above the soil surface</tissue>
    </source>
</reference>
<name>A0A0A9HUU4_ARUDO</name>
<evidence type="ECO:0000313" key="1">
    <source>
        <dbReference type="EMBL" id="JAE36668.1"/>
    </source>
</evidence>
<reference evidence="1" key="2">
    <citation type="journal article" date="2015" name="Data Brief">
        <title>Shoot transcriptome of the giant reed, Arundo donax.</title>
        <authorList>
            <person name="Barrero R.A."/>
            <person name="Guerrero F.D."/>
            <person name="Moolhuijzen P."/>
            <person name="Goolsby J.A."/>
            <person name="Tidwell J."/>
            <person name="Bellgard S.E."/>
            <person name="Bellgard M.I."/>
        </authorList>
    </citation>
    <scope>NUCLEOTIDE SEQUENCE</scope>
    <source>
        <tissue evidence="1">Shoot tissue taken approximately 20 cm above the soil surface</tissue>
    </source>
</reference>
<proteinExistence type="predicted"/>
<accession>A0A0A9HUU4</accession>
<organism evidence="1">
    <name type="scientific">Arundo donax</name>
    <name type="common">Giant reed</name>
    <name type="synonym">Donax arundinaceus</name>
    <dbReference type="NCBI Taxonomy" id="35708"/>
    <lineage>
        <taxon>Eukaryota</taxon>
        <taxon>Viridiplantae</taxon>
        <taxon>Streptophyta</taxon>
        <taxon>Embryophyta</taxon>
        <taxon>Tracheophyta</taxon>
        <taxon>Spermatophyta</taxon>
        <taxon>Magnoliopsida</taxon>
        <taxon>Liliopsida</taxon>
        <taxon>Poales</taxon>
        <taxon>Poaceae</taxon>
        <taxon>PACMAD clade</taxon>
        <taxon>Arundinoideae</taxon>
        <taxon>Arundineae</taxon>
        <taxon>Arundo</taxon>
    </lineage>
</organism>
<protein>
    <submittedName>
        <fullName evidence="1">Uncharacterized protein</fullName>
    </submittedName>
</protein>
<sequence>MIIFDVCSLLIQSSVRQQATDGTERVQLLGRGPVRLS</sequence>
<dbReference type="EMBL" id="GBRH01161228">
    <property type="protein sequence ID" value="JAE36668.1"/>
    <property type="molecule type" value="Transcribed_RNA"/>
</dbReference>
<dbReference type="AlphaFoldDB" id="A0A0A9HUU4"/>